<name>A0A9Q1JJ35_9CARY</name>
<dbReference type="Pfam" id="PF14111">
    <property type="entry name" value="DUF4283"/>
    <property type="match status" value="1"/>
</dbReference>
<proteinExistence type="predicted"/>
<organism evidence="3 4">
    <name type="scientific">Carnegiea gigantea</name>
    <dbReference type="NCBI Taxonomy" id="171969"/>
    <lineage>
        <taxon>Eukaryota</taxon>
        <taxon>Viridiplantae</taxon>
        <taxon>Streptophyta</taxon>
        <taxon>Embryophyta</taxon>
        <taxon>Tracheophyta</taxon>
        <taxon>Spermatophyta</taxon>
        <taxon>Magnoliopsida</taxon>
        <taxon>eudicotyledons</taxon>
        <taxon>Gunneridae</taxon>
        <taxon>Pentapetalae</taxon>
        <taxon>Caryophyllales</taxon>
        <taxon>Cactineae</taxon>
        <taxon>Cactaceae</taxon>
        <taxon>Cactoideae</taxon>
        <taxon>Echinocereeae</taxon>
        <taxon>Carnegiea</taxon>
    </lineage>
</organism>
<dbReference type="PANTHER" id="PTHR33233:SF14">
    <property type="entry name" value="ENDONUCLEASE_EXONUCLEASE_PHOSPHATASE"/>
    <property type="match status" value="1"/>
</dbReference>
<feature type="domain" description="DUF4283" evidence="2">
    <location>
        <begin position="65"/>
        <end position="144"/>
    </location>
</feature>
<sequence length="340" mass="38985">MQSSTPPQKKVTMNVANETVVKPTYASLVDPNEGTALEFIPAADINGVKCAKVDFEDIEEEVNYWHNAVLCCILGANPPLAVIEGYVKRIWKDYAINKVLLVKKGFYLVRFEDYQDTLQVIQKGFFTFDQKPFIVKPWSPKMNINTESISSLPIWVHFPELDIKYWGLNSLSKIGSMLGVPLKTDKHTKEKIMLRYARLLIEMPLDGKFPEYVEFANEKGVIIRQMVQYEWLPIKCAYCKMYRHSQEECRKKNPQRKEWRVKAPTAPLQPKPTSPVPQEGEGEFQPVIRHITRNVDANEGDAEDDHIHANPFQTLSEHEQTQEENITPAEENSRGPPPDG</sequence>
<gene>
    <name evidence="3" type="ORF">Cgig2_001552</name>
</gene>
<protein>
    <recommendedName>
        <fullName evidence="2">DUF4283 domain-containing protein</fullName>
    </recommendedName>
</protein>
<dbReference type="OrthoDB" id="1939300at2759"/>
<reference evidence="3" key="1">
    <citation type="submission" date="2022-04" db="EMBL/GenBank/DDBJ databases">
        <title>Carnegiea gigantea Genome sequencing and assembly v2.</title>
        <authorList>
            <person name="Copetti D."/>
            <person name="Sanderson M.J."/>
            <person name="Burquez A."/>
            <person name="Wojciechowski M.F."/>
        </authorList>
    </citation>
    <scope>NUCLEOTIDE SEQUENCE</scope>
    <source>
        <strain evidence="3">SGP5-SGP5p</strain>
        <tissue evidence="3">Aerial part</tissue>
    </source>
</reference>
<feature type="region of interest" description="Disordered" evidence="1">
    <location>
        <begin position="249"/>
        <end position="340"/>
    </location>
</feature>
<keyword evidence="4" id="KW-1185">Reference proteome</keyword>
<dbReference type="PANTHER" id="PTHR33233">
    <property type="entry name" value="ENDONUCLEASE/EXONUCLEASE/PHOSPHATASE"/>
    <property type="match status" value="1"/>
</dbReference>
<dbReference type="AlphaFoldDB" id="A0A9Q1JJ35"/>
<feature type="compositionally biased region" description="Basic and acidic residues" evidence="1">
    <location>
        <begin position="249"/>
        <end position="261"/>
    </location>
</feature>
<dbReference type="EMBL" id="JAKOGI010001584">
    <property type="protein sequence ID" value="KAJ8424909.1"/>
    <property type="molecule type" value="Genomic_DNA"/>
</dbReference>
<dbReference type="Proteomes" id="UP001153076">
    <property type="component" value="Unassembled WGS sequence"/>
</dbReference>
<evidence type="ECO:0000256" key="1">
    <source>
        <dbReference type="SAM" id="MobiDB-lite"/>
    </source>
</evidence>
<dbReference type="InterPro" id="IPR025558">
    <property type="entry name" value="DUF4283"/>
</dbReference>
<evidence type="ECO:0000259" key="2">
    <source>
        <dbReference type="Pfam" id="PF14111"/>
    </source>
</evidence>
<evidence type="ECO:0000313" key="4">
    <source>
        <dbReference type="Proteomes" id="UP001153076"/>
    </source>
</evidence>
<comment type="caution">
    <text evidence="3">The sequence shown here is derived from an EMBL/GenBank/DDBJ whole genome shotgun (WGS) entry which is preliminary data.</text>
</comment>
<accession>A0A9Q1JJ35</accession>
<evidence type="ECO:0000313" key="3">
    <source>
        <dbReference type="EMBL" id="KAJ8424909.1"/>
    </source>
</evidence>